<organism evidence="3 4">
    <name type="scientific">Acetobacter tropicalis</name>
    <dbReference type="NCBI Taxonomy" id="104102"/>
    <lineage>
        <taxon>Bacteria</taxon>
        <taxon>Pseudomonadati</taxon>
        <taxon>Pseudomonadota</taxon>
        <taxon>Alphaproteobacteria</taxon>
        <taxon>Acetobacterales</taxon>
        <taxon>Acetobacteraceae</taxon>
        <taxon>Acetobacter</taxon>
    </lineage>
</organism>
<dbReference type="EMBL" id="LHZT01000095">
    <property type="protein sequence ID" value="KXV60160.1"/>
    <property type="molecule type" value="Genomic_DNA"/>
</dbReference>
<proteinExistence type="predicted"/>
<dbReference type="InterPro" id="IPR007039">
    <property type="entry name" value="TrbC/VirB2"/>
</dbReference>
<dbReference type="OrthoDB" id="7280818at2"/>
<dbReference type="Proteomes" id="UP000075411">
    <property type="component" value="Unassembled WGS sequence"/>
</dbReference>
<dbReference type="Pfam" id="PF04956">
    <property type="entry name" value="TrbC"/>
    <property type="match status" value="1"/>
</dbReference>
<evidence type="ECO:0000313" key="3">
    <source>
        <dbReference type="EMBL" id="KXV60160.1"/>
    </source>
</evidence>
<feature type="transmembrane region" description="Helical" evidence="1">
    <location>
        <begin position="59"/>
        <end position="77"/>
    </location>
</feature>
<protein>
    <submittedName>
        <fullName evidence="3">Type IV secretion system protein VirB2</fullName>
    </submittedName>
</protein>
<feature type="signal peptide" evidence="2">
    <location>
        <begin position="1"/>
        <end position="35"/>
    </location>
</feature>
<dbReference type="GeneID" id="34784817"/>
<keyword evidence="1" id="KW-0812">Transmembrane</keyword>
<dbReference type="RefSeq" id="WP_007284448.1">
    <property type="nucleotide sequence ID" value="NZ_LHZT01000095.1"/>
</dbReference>
<evidence type="ECO:0000256" key="2">
    <source>
        <dbReference type="SAM" id="SignalP"/>
    </source>
</evidence>
<keyword evidence="2" id="KW-0732">Signal</keyword>
<sequence>MLSSSHYVAVRSPRLKAGLVAWVVFLSVLPAVAHAQTVSGGSTPTQMINNICTFILGDFGKSIAVVVLAAAGLMLAFGRLSLGIFAGMVGGILLMFGAAYLGSMVTG</sequence>
<dbReference type="PATRIC" id="fig|104102.12.peg.3422"/>
<reference evidence="3 4" key="1">
    <citation type="submission" date="2015-06" db="EMBL/GenBank/DDBJ databases">
        <title>Improved classification and identification of acetic acid bacteria using matrix-assisted laser desorption/ionization time-of-flight mass spectrometry; Gluconobacter nephelii and Gluconobacter uchimurae are later heterotypic synonyms of Gluconobacter japonicus and Gluconobacter oxydans, respectively.</title>
        <authorList>
            <person name="Li L."/>
            <person name="Cleenwerck I."/>
            <person name="De Vuyst L."/>
            <person name="Vandamme P."/>
        </authorList>
    </citation>
    <scope>NUCLEOTIDE SEQUENCE [LARGE SCALE GENOMIC DNA]</scope>
    <source>
        <strain evidence="3 4">LMG 1663</strain>
    </source>
</reference>
<comment type="caution">
    <text evidence="3">The sequence shown here is derived from an EMBL/GenBank/DDBJ whole genome shotgun (WGS) entry which is preliminary data.</text>
</comment>
<accession>A0A149U458</accession>
<feature type="chain" id="PRO_5007556308" evidence="2">
    <location>
        <begin position="36"/>
        <end position="107"/>
    </location>
</feature>
<evidence type="ECO:0000313" key="4">
    <source>
        <dbReference type="Proteomes" id="UP000075411"/>
    </source>
</evidence>
<keyword evidence="1" id="KW-0472">Membrane</keyword>
<gene>
    <name evidence="3" type="ORF">AD947_02675</name>
</gene>
<dbReference type="AlphaFoldDB" id="A0A149U458"/>
<feature type="transmembrane region" description="Helical" evidence="1">
    <location>
        <begin position="84"/>
        <end position="102"/>
    </location>
</feature>
<name>A0A149U458_9PROT</name>
<evidence type="ECO:0000256" key="1">
    <source>
        <dbReference type="SAM" id="Phobius"/>
    </source>
</evidence>
<keyword evidence="1" id="KW-1133">Transmembrane helix</keyword>